<feature type="compositionally biased region" description="Polar residues" evidence="8">
    <location>
        <begin position="540"/>
        <end position="565"/>
    </location>
</feature>
<feature type="compositionally biased region" description="Polar residues" evidence="8">
    <location>
        <begin position="137"/>
        <end position="160"/>
    </location>
</feature>
<name>A0AAD9Q7I0_ACRCE</name>
<evidence type="ECO:0000256" key="6">
    <source>
        <dbReference type="ARBA" id="ARBA00022857"/>
    </source>
</evidence>
<dbReference type="FunFam" id="1.20.990.10:FF:000001">
    <property type="entry name" value="NADPH--cytochrome P450 reductase"/>
    <property type="match status" value="1"/>
</dbReference>
<keyword evidence="7" id="KW-0560">Oxidoreductase</keyword>
<dbReference type="PRINTS" id="PR00371">
    <property type="entry name" value="FPNCR"/>
</dbReference>
<evidence type="ECO:0000256" key="3">
    <source>
        <dbReference type="ARBA" id="ARBA00022630"/>
    </source>
</evidence>
<dbReference type="Pfam" id="PF00175">
    <property type="entry name" value="NAD_binding_1"/>
    <property type="match status" value="1"/>
</dbReference>
<dbReference type="Proteomes" id="UP001249851">
    <property type="component" value="Unassembled WGS sequence"/>
</dbReference>
<dbReference type="GO" id="GO:0016491">
    <property type="term" value="F:oxidoreductase activity"/>
    <property type="evidence" value="ECO:0007669"/>
    <property type="project" value="UniProtKB-KW"/>
</dbReference>
<evidence type="ECO:0000259" key="10">
    <source>
        <dbReference type="PROSITE" id="PS51384"/>
    </source>
</evidence>
<dbReference type="EMBL" id="JARQWQ010000057">
    <property type="protein sequence ID" value="KAK2556167.1"/>
    <property type="molecule type" value="Genomic_DNA"/>
</dbReference>
<dbReference type="GO" id="GO:0003676">
    <property type="term" value="F:nucleic acid binding"/>
    <property type="evidence" value="ECO:0007669"/>
    <property type="project" value="InterPro"/>
</dbReference>
<dbReference type="Pfam" id="PF00667">
    <property type="entry name" value="FAD_binding_1"/>
    <property type="match status" value="1"/>
</dbReference>
<dbReference type="Pfam" id="PF03564">
    <property type="entry name" value="DUF1759"/>
    <property type="match status" value="1"/>
</dbReference>
<dbReference type="PANTHER" id="PTHR47331:SF1">
    <property type="entry name" value="GAG-LIKE PROTEIN"/>
    <property type="match status" value="1"/>
</dbReference>
<dbReference type="SUPFAM" id="SSF52343">
    <property type="entry name" value="Ferredoxin reductase-like, C-terminal NADP-linked domain"/>
    <property type="match status" value="1"/>
</dbReference>
<dbReference type="Gene3D" id="1.20.990.10">
    <property type="entry name" value="NADPH-cytochrome p450 Reductase, Chain A, domain 3"/>
    <property type="match status" value="1"/>
</dbReference>
<dbReference type="Pfam" id="PF17921">
    <property type="entry name" value="Integrase_H2C2"/>
    <property type="match status" value="1"/>
</dbReference>
<evidence type="ECO:0000256" key="8">
    <source>
        <dbReference type="SAM" id="MobiDB-lite"/>
    </source>
</evidence>
<dbReference type="SUPFAM" id="SSF63380">
    <property type="entry name" value="Riboflavin synthase domain-like"/>
    <property type="match status" value="1"/>
</dbReference>
<evidence type="ECO:0000259" key="9">
    <source>
        <dbReference type="PROSITE" id="PS50994"/>
    </source>
</evidence>
<dbReference type="InterPro" id="IPR017938">
    <property type="entry name" value="Riboflavin_synthase-like_b-brl"/>
</dbReference>
<dbReference type="InterPro" id="IPR023173">
    <property type="entry name" value="NADPH_Cyt_P450_Rdtase_alpha"/>
</dbReference>
<dbReference type="Pfam" id="PF05380">
    <property type="entry name" value="Peptidase_A17"/>
    <property type="match status" value="1"/>
</dbReference>
<evidence type="ECO:0000256" key="1">
    <source>
        <dbReference type="ARBA" id="ARBA00001917"/>
    </source>
</evidence>
<proteinExistence type="predicted"/>
<accession>A0AAD9Q7I0</accession>
<dbReference type="InterPro" id="IPR012337">
    <property type="entry name" value="RNaseH-like_sf"/>
</dbReference>
<evidence type="ECO:0000313" key="12">
    <source>
        <dbReference type="Proteomes" id="UP001249851"/>
    </source>
</evidence>
<dbReference type="CDD" id="cd01644">
    <property type="entry name" value="RT_pepA17"/>
    <property type="match status" value="1"/>
</dbReference>
<gene>
    <name evidence="11" type="ORF">P5673_021763</name>
</gene>
<dbReference type="InterPro" id="IPR017927">
    <property type="entry name" value="FAD-bd_FR_type"/>
</dbReference>
<keyword evidence="3" id="KW-0285">Flavoprotein</keyword>
<feature type="domain" description="Integrase catalytic" evidence="9">
    <location>
        <begin position="1692"/>
        <end position="1878"/>
    </location>
</feature>
<feature type="compositionally biased region" description="Polar residues" evidence="8">
    <location>
        <begin position="643"/>
        <end position="658"/>
    </location>
</feature>
<sequence length="2294" mass="258693">MAEYQGNENTCEQVRIQERNRTLDWTGIDAERLRALRQSRSASKGSVTKALNDVRNLMRDCKNIALVKEKLENVKVTVDNFHIAHDAYHRNLTDEFTIEESNEYAEIVNQSMTDIINEVDRWIACLHILPSEKPSPATRQLPSVKSEDSISNVGSRASTKLSRHSGSKVSRASAISAAKAKATAKRAALEAEAFSLQNLEEIQREELKLQFKRKQLELKTELAKAHAGELAYSEAESSQVAASSTDFAQPKWHSQVPENPPTNPIQWSSLAPTAPTYLPKVEKYTEFKEHVSLDHPIIKNETHKHKPADSVHIDSITHSLSEAQQQQNYRLQELVLRPQESALALTLPQPEVPTFTGNPMEYWTFIRAFENVIENKTLSHSVRLYYLVQYTSGEVKELVRSCLAMREDVGYLEAKNLLKKRYGQSYRIANAFVEKLAKGPAIKAEDGDALRRFSTLLSSCRNTLKEIGYLNKVENPDTLKAIVGRLPYCLRQRWRDVADDITENQETAKARAANHAVFGDISVQQQPTTPGNARARLKQTPRNTSSLATNTYSEVSSEPPNTHQNQNRRRCPMCDSNHWLSQCIDFKRKSIKERIAFVRLKGLCDNCLVYGHRASTCPKPRFCRVTGCNGNHSSFLHPRSVEQAPSPSSANQLSTNSPPQAPASVSEATSSYVQGKKRLVQKDNSGPSTATGLAVVPVKVRSPDRNEAVTTYAFLDTGSTASFCSEELANQLGLSGRETLLSLTSMEKEDSKVKSSMVSLEVSDLEDEVLVKIPMVFTRSKLPVSVDNAAAQEDIDRWPHLRGVEIAKIDAKVGLLIGCDAPEALAPKEIIPSCNGGPYAARTIFGWVINGPLGRSQSSVTCASHFIKTGVELDELFRDYCNMEFNDAIYRNKPAMSQEDKHALRIFTETAKLENGHYEVALPWKTDPPQLENNKIVAQRRLALLKKRLLVDKELCKKYCDCVDDLLQKGYAKRAPSHDVPGKTWYLPHHAVFHPAKPGKVRVVFDCSAKYRGSSLNDKLLQGPDLTNSLVGVLMRFRQESVALMADVEAMFHQVRVKPGDCSALRFLWWPDGDLDSEPEEHMMTVHLFGGVSSPSCANFALRKTAEDNKALFDPQIIHTVKRNFYVDDCLKSVNSDHDAINLVKDLTELLKTGGFRLTKWLSNSRQVMESIPESERAKSVKNLDFGHAPIERALGVQWCISSDTFGFSIAIKDRPATRRGILSVVSSVYDPLGFLAPFILPAKILLQDLCKKKLDWDEKIPEEDLSRWKAWLKELPKLQGFSTGRCFKPSGFGEVASAQLHYFSDASEIAYGAVSYLRLVNAHGDVHCSFITGKSRLSPLKPVTIPRLELSAAVLSTRLDAMIQDELEIPVDDSIFWTDSTCVIRYLENEEKRFTTFVANRVAAIREQSLPKQWHYVETALNPADDASRGMAVNAIVNKNRWIRGPDFLWHDEMSWPKRPADMDRTAEERCSLEEKKAVVAGLVTPIDGGSNNLFDRFSSWFQLKKCVAWVLRYKSRLQCAANKRKRGETMVVAPAGKIDPLDVSEIEDAERAIIKATQSARFQDELSSLSSLQKVVKKSSGIFKLDPILVDGIIRVGGRLRNTEIEPDAKHPVLLPKDHHVSHLIIRHYHRVSGHSGIEHTLSLIRQKYWITQARASVHRLLSSCFDCRRRQAPLGQQKMASLPPDRVNPSEPPFSYVGVDCFGPLKVHRGRSLVKRYGVLFTCMSIRAIHIEVVHSLDTDSFINALRRFIARRGQPLQMRSDNGGNFVKGERELRKAVDEWNQTKIHSFLLSNNIKWIFNPPAASHHGGVWERCIRTTRKVMKALLKEQPLNDEGLLTLLAEVESIINGRPITKVSDDPKDSDALTPNHLLLLRSGASLPPGLFIKGDNYSRRRWRQVQYLADVFWRRWLREYLPALQERQRWGAVRRNFAVNDIVLVFDDTVPRSSWPLGRVLEVYSNKKDGLVRSVKDSPKKNPFPCPTTYRTALLHYVDIASTVKTHVLRELAEYATDPEDRQFLLNITDSTEEAKKKYHDWISQPHRHIVAVLEDLSSLRPSLDHILELLPRLQCRYYSISSSPKMYPTSIHITAVLVRWTTATGRVQKGVATTWLATKMPTEGQVPRVPIFVRKTQFRLPFKSVTPVIMIGPGTGLAPFRGFIQDRHSQKQSGKQIGNTVLFFGCRKKSEDYIYEDELTSYEGNGTLTDLHVAFSRDQEQKVYVTHHIAENKDSIWQILDGGGHVYVCGDARNMARDVHNSLVTIVKEKAEITEKEATDYVKRLSAKGRYSVDVWS</sequence>
<feature type="domain" description="FAD-binding FR-type" evidence="10">
    <location>
        <begin position="1997"/>
        <end position="2138"/>
    </location>
</feature>
<dbReference type="SUPFAM" id="SSF56672">
    <property type="entry name" value="DNA/RNA polymerases"/>
    <property type="match status" value="1"/>
</dbReference>
<dbReference type="Gene3D" id="3.40.50.80">
    <property type="entry name" value="Nucleotide-binding domain of ferredoxin-NADP reductase (FNR) module"/>
    <property type="match status" value="1"/>
</dbReference>
<dbReference type="SUPFAM" id="SSF53098">
    <property type="entry name" value="Ribonuclease H-like"/>
    <property type="match status" value="1"/>
</dbReference>
<dbReference type="InterPro" id="IPR001709">
    <property type="entry name" value="Flavoprot_Pyr_Nucl_cyt_Rdtase"/>
</dbReference>
<dbReference type="Gene3D" id="1.10.340.70">
    <property type="match status" value="1"/>
</dbReference>
<dbReference type="InterPro" id="IPR001584">
    <property type="entry name" value="Integrase_cat-core"/>
</dbReference>
<comment type="caution">
    <text evidence="11">The sequence shown here is derived from an EMBL/GenBank/DDBJ whole genome shotgun (WGS) entry which is preliminary data.</text>
</comment>
<dbReference type="PROSITE" id="PS50994">
    <property type="entry name" value="INTEGRASE"/>
    <property type="match status" value="1"/>
</dbReference>
<evidence type="ECO:0000256" key="7">
    <source>
        <dbReference type="ARBA" id="ARBA00023002"/>
    </source>
</evidence>
<feature type="region of interest" description="Disordered" evidence="8">
    <location>
        <begin position="639"/>
        <end position="668"/>
    </location>
</feature>
<dbReference type="InterPro" id="IPR036397">
    <property type="entry name" value="RNaseH_sf"/>
</dbReference>
<dbReference type="PROSITE" id="PS51384">
    <property type="entry name" value="FAD_FR"/>
    <property type="match status" value="1"/>
</dbReference>
<dbReference type="InterPro" id="IPR041588">
    <property type="entry name" value="Integrase_H2C2"/>
</dbReference>
<dbReference type="InterPro" id="IPR043502">
    <property type="entry name" value="DNA/RNA_pol_sf"/>
</dbReference>
<reference evidence="11" key="1">
    <citation type="journal article" date="2023" name="G3 (Bethesda)">
        <title>Whole genome assembly and annotation of the endangered Caribbean coral Acropora cervicornis.</title>
        <authorList>
            <person name="Selwyn J.D."/>
            <person name="Vollmer S.V."/>
        </authorList>
    </citation>
    <scope>NUCLEOTIDE SEQUENCE</scope>
    <source>
        <strain evidence="11">K2</strain>
    </source>
</reference>
<reference evidence="11" key="2">
    <citation type="journal article" date="2023" name="Science">
        <title>Genomic signatures of disease resistance in endangered staghorn corals.</title>
        <authorList>
            <person name="Vollmer S.V."/>
            <person name="Selwyn J.D."/>
            <person name="Despard B.A."/>
            <person name="Roesel C.L."/>
        </authorList>
    </citation>
    <scope>NUCLEOTIDE SEQUENCE</scope>
    <source>
        <strain evidence="11">K2</strain>
    </source>
</reference>
<dbReference type="FunFam" id="3.40.50.80:FF:000001">
    <property type="entry name" value="NADPH--cytochrome P450 reductase 1"/>
    <property type="match status" value="1"/>
</dbReference>
<evidence type="ECO:0000256" key="4">
    <source>
        <dbReference type="ARBA" id="ARBA00022643"/>
    </source>
</evidence>
<dbReference type="PANTHER" id="PTHR47331">
    <property type="entry name" value="PHD-TYPE DOMAIN-CONTAINING PROTEIN"/>
    <property type="match status" value="1"/>
</dbReference>
<dbReference type="InterPro" id="IPR003097">
    <property type="entry name" value="CysJ-like_FAD-binding"/>
</dbReference>
<dbReference type="InterPro" id="IPR008042">
    <property type="entry name" value="Retrotrans_Pao"/>
</dbReference>
<keyword evidence="5" id="KW-0274">FAD</keyword>
<feature type="region of interest" description="Disordered" evidence="8">
    <location>
        <begin position="524"/>
        <end position="569"/>
    </location>
</feature>
<keyword evidence="6" id="KW-0521">NADP</keyword>
<comment type="cofactor">
    <cofactor evidence="1">
        <name>FMN</name>
        <dbReference type="ChEBI" id="CHEBI:58210"/>
    </cofactor>
</comment>
<dbReference type="Gene3D" id="3.30.420.10">
    <property type="entry name" value="Ribonuclease H-like superfamily/Ribonuclease H"/>
    <property type="match status" value="1"/>
</dbReference>
<feature type="region of interest" description="Disordered" evidence="8">
    <location>
        <begin position="251"/>
        <end position="270"/>
    </location>
</feature>
<comment type="cofactor">
    <cofactor evidence="2">
        <name>FAD</name>
        <dbReference type="ChEBI" id="CHEBI:57692"/>
    </cofactor>
</comment>
<feature type="region of interest" description="Disordered" evidence="8">
    <location>
        <begin position="135"/>
        <end position="166"/>
    </location>
</feature>
<organism evidence="11 12">
    <name type="scientific">Acropora cervicornis</name>
    <name type="common">Staghorn coral</name>
    <dbReference type="NCBI Taxonomy" id="6130"/>
    <lineage>
        <taxon>Eukaryota</taxon>
        <taxon>Metazoa</taxon>
        <taxon>Cnidaria</taxon>
        <taxon>Anthozoa</taxon>
        <taxon>Hexacorallia</taxon>
        <taxon>Scleractinia</taxon>
        <taxon>Astrocoeniina</taxon>
        <taxon>Acroporidae</taxon>
        <taxon>Acropora</taxon>
    </lineage>
</organism>
<protein>
    <submittedName>
        <fullName evidence="11">NADPH--cytochrome P450 reductase</fullName>
    </submittedName>
</protein>
<evidence type="ECO:0000313" key="11">
    <source>
        <dbReference type="EMBL" id="KAK2556167.1"/>
    </source>
</evidence>
<keyword evidence="4" id="KW-0288">FMN</keyword>
<dbReference type="InterPro" id="IPR039261">
    <property type="entry name" value="FNR_nucleotide-bd"/>
</dbReference>
<dbReference type="InterPro" id="IPR005312">
    <property type="entry name" value="DUF1759"/>
</dbReference>
<evidence type="ECO:0000256" key="5">
    <source>
        <dbReference type="ARBA" id="ARBA00022827"/>
    </source>
</evidence>
<evidence type="ECO:0000256" key="2">
    <source>
        <dbReference type="ARBA" id="ARBA00001974"/>
    </source>
</evidence>
<dbReference type="InterPro" id="IPR001433">
    <property type="entry name" value="OxRdtase_FAD/NAD-bd"/>
</dbReference>
<keyword evidence="12" id="KW-1185">Reference proteome</keyword>
<dbReference type="GO" id="GO:0015074">
    <property type="term" value="P:DNA integration"/>
    <property type="evidence" value="ECO:0007669"/>
    <property type="project" value="InterPro"/>
</dbReference>